<keyword evidence="3" id="KW-0378">Hydrolase</keyword>
<keyword evidence="1" id="KW-0472">Membrane</keyword>
<dbReference type="GO" id="GO:0006508">
    <property type="term" value="P:proteolysis"/>
    <property type="evidence" value="ECO:0007669"/>
    <property type="project" value="UniProtKB-KW"/>
</dbReference>
<feature type="transmembrane region" description="Helical" evidence="1">
    <location>
        <begin position="241"/>
        <end position="258"/>
    </location>
</feature>
<feature type="transmembrane region" description="Helical" evidence="1">
    <location>
        <begin position="118"/>
        <end position="137"/>
    </location>
</feature>
<dbReference type="AlphaFoldDB" id="A0A2K8U9J1"/>
<feature type="domain" description="CAAX prenyl protease 2/Lysostaphin resistance protein A-like" evidence="2">
    <location>
        <begin position="125"/>
        <end position="224"/>
    </location>
</feature>
<evidence type="ECO:0000259" key="2">
    <source>
        <dbReference type="Pfam" id="PF02517"/>
    </source>
</evidence>
<dbReference type="KEGG" id="tsy:THSYN_15700"/>
<feature type="transmembrane region" description="Helical" evidence="1">
    <location>
        <begin position="38"/>
        <end position="63"/>
    </location>
</feature>
<dbReference type="Pfam" id="PF02517">
    <property type="entry name" value="Rce1-like"/>
    <property type="match status" value="1"/>
</dbReference>
<dbReference type="InterPro" id="IPR003675">
    <property type="entry name" value="Rce1/LyrA-like_dom"/>
</dbReference>
<keyword evidence="3" id="KW-0482">Metalloprotease</keyword>
<reference evidence="3 4" key="1">
    <citation type="submission" date="2017-03" db="EMBL/GenBank/DDBJ databases">
        <title>Complete genome sequence of Candidatus 'Thiodictyon syntrophicum' sp. nov. strain Cad16T, a photolithoautotroph purple sulfur bacterium isolated from an alpine meromictic lake.</title>
        <authorList>
            <person name="Luedin S.M."/>
            <person name="Pothier J.F."/>
            <person name="Danza F."/>
            <person name="Storelli N."/>
            <person name="Wittwer M."/>
            <person name="Tonolla M."/>
        </authorList>
    </citation>
    <scope>NUCLEOTIDE SEQUENCE [LARGE SCALE GENOMIC DNA]</scope>
    <source>
        <strain evidence="3 4">Cad16T</strain>
    </source>
</reference>
<keyword evidence="1" id="KW-0812">Transmembrane</keyword>
<protein>
    <submittedName>
        <fullName evidence="3">CPBP family intramembrane metalloprotease</fullName>
    </submittedName>
</protein>
<dbReference type="GO" id="GO:0008237">
    <property type="term" value="F:metallopeptidase activity"/>
    <property type="evidence" value="ECO:0007669"/>
    <property type="project" value="UniProtKB-KW"/>
</dbReference>
<dbReference type="PANTHER" id="PTHR35797">
    <property type="entry name" value="PROTEASE-RELATED"/>
    <property type="match status" value="1"/>
</dbReference>
<feature type="transmembrane region" description="Helical" evidence="1">
    <location>
        <begin position="212"/>
        <end position="235"/>
    </location>
</feature>
<dbReference type="OrthoDB" id="3693644at2"/>
<dbReference type="PANTHER" id="PTHR35797:SF1">
    <property type="entry name" value="PROTEASE"/>
    <property type="match status" value="1"/>
</dbReference>
<keyword evidence="4" id="KW-1185">Reference proteome</keyword>
<feature type="transmembrane region" description="Helical" evidence="1">
    <location>
        <begin position="12"/>
        <end position="32"/>
    </location>
</feature>
<dbReference type="Proteomes" id="UP000232638">
    <property type="component" value="Chromosome"/>
</dbReference>
<proteinExistence type="predicted"/>
<evidence type="ECO:0000256" key="1">
    <source>
        <dbReference type="SAM" id="Phobius"/>
    </source>
</evidence>
<name>A0A2K8U9J1_9GAMM</name>
<feature type="transmembrane region" description="Helical" evidence="1">
    <location>
        <begin position="158"/>
        <end position="176"/>
    </location>
</feature>
<keyword evidence="3" id="KW-0645">Protease</keyword>
<dbReference type="RefSeq" id="WP_100919987.1">
    <property type="nucleotide sequence ID" value="NZ_CP020370.1"/>
</dbReference>
<accession>A0A2K8U9J1</accession>
<keyword evidence="1" id="KW-1133">Transmembrane helix</keyword>
<feature type="transmembrane region" description="Helical" evidence="1">
    <location>
        <begin position="84"/>
        <end position="106"/>
    </location>
</feature>
<dbReference type="EMBL" id="CP020370">
    <property type="protein sequence ID" value="AUB82250.1"/>
    <property type="molecule type" value="Genomic_DNA"/>
</dbReference>
<sequence length="273" mass="29073">MDANDGDRSRLPAFFALAFAWSWTCWLLAPAIKARSALAAGVLSGLGGFGPGVAAVAMVGYGGGRAALRAWLGRCLQWRIGWQWFALAFFLPLALMASAALMHTALGGALGASPVAGHLPLAAANLVLILLLGGPLGEEFGWRGYALPTLQTRHGWRVASLILGAVWGLWHLPLFFTADTLQGRIPLLPFLLSTVALSVVFAWLYNRSRGSVLPALVLHTAVNWWAWVVPGLLAAGGSRQFALVLGLLVLLAIGLLAWPNRRAWAARPSDSKD</sequence>
<evidence type="ECO:0000313" key="3">
    <source>
        <dbReference type="EMBL" id="AUB82250.1"/>
    </source>
</evidence>
<dbReference type="GO" id="GO:0004175">
    <property type="term" value="F:endopeptidase activity"/>
    <property type="evidence" value="ECO:0007669"/>
    <property type="project" value="UniProtKB-ARBA"/>
</dbReference>
<dbReference type="GO" id="GO:0080120">
    <property type="term" value="P:CAAX-box protein maturation"/>
    <property type="evidence" value="ECO:0007669"/>
    <property type="project" value="UniProtKB-ARBA"/>
</dbReference>
<evidence type="ECO:0000313" key="4">
    <source>
        <dbReference type="Proteomes" id="UP000232638"/>
    </source>
</evidence>
<organism evidence="3 4">
    <name type="scientific">Candidatus Thiodictyon syntrophicum</name>
    <dbReference type="NCBI Taxonomy" id="1166950"/>
    <lineage>
        <taxon>Bacteria</taxon>
        <taxon>Pseudomonadati</taxon>
        <taxon>Pseudomonadota</taxon>
        <taxon>Gammaproteobacteria</taxon>
        <taxon>Chromatiales</taxon>
        <taxon>Chromatiaceae</taxon>
        <taxon>Thiodictyon</taxon>
    </lineage>
</organism>
<dbReference type="InterPro" id="IPR042150">
    <property type="entry name" value="MmRce1-like"/>
</dbReference>
<feature type="transmembrane region" description="Helical" evidence="1">
    <location>
        <begin position="188"/>
        <end position="205"/>
    </location>
</feature>
<gene>
    <name evidence="3" type="ORF">THSYN_15700</name>
</gene>